<dbReference type="AlphaFoldDB" id="A0A0K2TYN3"/>
<dbReference type="EMBL" id="HACA01013594">
    <property type="protein sequence ID" value="CDW30955.1"/>
    <property type="molecule type" value="Transcribed_RNA"/>
</dbReference>
<accession>A0A0K2TYN3</accession>
<feature type="non-terminal residue" evidence="1">
    <location>
        <position position="1"/>
    </location>
</feature>
<sequence>NNSSGYGNVCSCLLMMGETVGVKSAQMRSTLLSGFIPVTMGESDSEVCTFSRVPRRTIALISSLTTSQRVLGVYEYVEGVRLLKHKLWLCCDLQFDPEFL</sequence>
<protein>
    <submittedName>
        <fullName evidence="1">Uncharacterized protein</fullName>
    </submittedName>
</protein>
<organism evidence="1">
    <name type="scientific">Lepeophtheirus salmonis</name>
    <name type="common">Salmon louse</name>
    <name type="synonym">Caligus salmonis</name>
    <dbReference type="NCBI Taxonomy" id="72036"/>
    <lineage>
        <taxon>Eukaryota</taxon>
        <taxon>Metazoa</taxon>
        <taxon>Ecdysozoa</taxon>
        <taxon>Arthropoda</taxon>
        <taxon>Crustacea</taxon>
        <taxon>Multicrustacea</taxon>
        <taxon>Hexanauplia</taxon>
        <taxon>Copepoda</taxon>
        <taxon>Siphonostomatoida</taxon>
        <taxon>Caligidae</taxon>
        <taxon>Lepeophtheirus</taxon>
    </lineage>
</organism>
<name>A0A0K2TYN3_LEPSM</name>
<evidence type="ECO:0000313" key="1">
    <source>
        <dbReference type="EMBL" id="CDW30955.1"/>
    </source>
</evidence>
<proteinExistence type="predicted"/>
<reference evidence="1" key="1">
    <citation type="submission" date="2014-05" db="EMBL/GenBank/DDBJ databases">
        <authorList>
            <person name="Chronopoulou M."/>
        </authorList>
    </citation>
    <scope>NUCLEOTIDE SEQUENCE</scope>
    <source>
        <tissue evidence="1">Whole organism</tissue>
    </source>
</reference>